<gene>
    <name evidence="2" type="ORF">M421DRAFT_426899</name>
</gene>
<keyword evidence="3" id="KW-1185">Reference proteome</keyword>
<proteinExistence type="predicted"/>
<dbReference type="Proteomes" id="UP000800082">
    <property type="component" value="Unassembled WGS sequence"/>
</dbReference>
<evidence type="ECO:0000313" key="2">
    <source>
        <dbReference type="EMBL" id="KAF1922449.1"/>
    </source>
</evidence>
<dbReference type="EMBL" id="ML979026">
    <property type="protein sequence ID" value="KAF1922449.1"/>
    <property type="molecule type" value="Genomic_DNA"/>
</dbReference>
<name>A0A6A5R4X0_9PLEO</name>
<dbReference type="AlphaFoldDB" id="A0A6A5R4X0"/>
<organism evidence="2 3">
    <name type="scientific">Didymella exigua CBS 183.55</name>
    <dbReference type="NCBI Taxonomy" id="1150837"/>
    <lineage>
        <taxon>Eukaryota</taxon>
        <taxon>Fungi</taxon>
        <taxon>Dikarya</taxon>
        <taxon>Ascomycota</taxon>
        <taxon>Pezizomycotina</taxon>
        <taxon>Dothideomycetes</taxon>
        <taxon>Pleosporomycetidae</taxon>
        <taxon>Pleosporales</taxon>
        <taxon>Pleosporineae</taxon>
        <taxon>Didymellaceae</taxon>
        <taxon>Didymella</taxon>
    </lineage>
</organism>
<evidence type="ECO:0000256" key="1">
    <source>
        <dbReference type="SAM" id="MobiDB-lite"/>
    </source>
</evidence>
<protein>
    <submittedName>
        <fullName evidence="2">Uncharacterized protein</fullName>
    </submittedName>
</protein>
<dbReference type="GeneID" id="54352200"/>
<evidence type="ECO:0000313" key="3">
    <source>
        <dbReference type="Proteomes" id="UP000800082"/>
    </source>
</evidence>
<sequence length="81" mass="9252">MVVLSTGSAVQGCCCDAHCRSGVDALRLSNTKRDAVMQRRRQRQQQQQRCTTPRRQKKEVEGVLTSSHVARRLVGWRLDEK</sequence>
<reference evidence="2" key="1">
    <citation type="journal article" date="2020" name="Stud. Mycol.">
        <title>101 Dothideomycetes genomes: a test case for predicting lifestyles and emergence of pathogens.</title>
        <authorList>
            <person name="Haridas S."/>
            <person name="Albert R."/>
            <person name="Binder M."/>
            <person name="Bloem J."/>
            <person name="Labutti K."/>
            <person name="Salamov A."/>
            <person name="Andreopoulos B."/>
            <person name="Baker S."/>
            <person name="Barry K."/>
            <person name="Bills G."/>
            <person name="Bluhm B."/>
            <person name="Cannon C."/>
            <person name="Castanera R."/>
            <person name="Culley D."/>
            <person name="Daum C."/>
            <person name="Ezra D."/>
            <person name="Gonzalez J."/>
            <person name="Henrissat B."/>
            <person name="Kuo A."/>
            <person name="Liang C."/>
            <person name="Lipzen A."/>
            <person name="Lutzoni F."/>
            <person name="Magnuson J."/>
            <person name="Mondo S."/>
            <person name="Nolan M."/>
            <person name="Ohm R."/>
            <person name="Pangilinan J."/>
            <person name="Park H.-J."/>
            <person name="Ramirez L."/>
            <person name="Alfaro M."/>
            <person name="Sun H."/>
            <person name="Tritt A."/>
            <person name="Yoshinaga Y."/>
            <person name="Zwiers L.-H."/>
            <person name="Turgeon B."/>
            <person name="Goodwin S."/>
            <person name="Spatafora J."/>
            <person name="Crous P."/>
            <person name="Grigoriev I."/>
        </authorList>
    </citation>
    <scope>NUCLEOTIDE SEQUENCE</scope>
    <source>
        <strain evidence="2">CBS 183.55</strain>
    </source>
</reference>
<dbReference type="RefSeq" id="XP_033442702.1">
    <property type="nucleotide sequence ID" value="XM_033594532.1"/>
</dbReference>
<feature type="region of interest" description="Disordered" evidence="1">
    <location>
        <begin position="33"/>
        <end position="62"/>
    </location>
</feature>
<accession>A0A6A5R4X0</accession>